<comment type="caution">
    <text evidence="6">The sequence shown here is derived from an EMBL/GenBank/DDBJ whole genome shotgun (WGS) entry which is preliminary data.</text>
</comment>
<dbReference type="PANTHER" id="PTHR43087:SF1">
    <property type="entry name" value="LAO_AO TRANSPORT SYSTEM ATPASE"/>
    <property type="match status" value="1"/>
</dbReference>
<dbReference type="Gene3D" id="3.40.50.300">
    <property type="entry name" value="P-loop containing nucleotide triphosphate hydrolases"/>
    <property type="match status" value="1"/>
</dbReference>
<name>A0A502E9K5_9MYCO</name>
<proteinExistence type="predicted"/>
<sequence length="294" mass="30286">MTIEELVAAARNGSTRAAGRLLSLVESTRRDEVLAVVGNHPVRVIGITGPPGAGKSTTIAMLVSAYRGQGKRVAVLAVDPSSPYSGGALLGDRIRMAAHINDSDVLIRSVATRGHLGGLAEGVPAAIHVLAALRYDVILIETVGVGQSEIEIAAVADPAVVVLNPGAGDAIQAAKAGLLEVADIVAINKADRDGADQTVRDLHAETDAPILKIVAARNEGIAELIEAIDVHLRADSPERRAARARAQVLSLAQSALRAHPGLDGLAAEVAEGRLDVYAATKSLLNDAGLAAEIR</sequence>
<accession>A0A502E9K5</accession>
<dbReference type="GO" id="GO:0005525">
    <property type="term" value="F:GTP binding"/>
    <property type="evidence" value="ECO:0007669"/>
    <property type="project" value="UniProtKB-KW"/>
</dbReference>
<keyword evidence="3" id="KW-0342">GTP-binding</keyword>
<evidence type="ECO:0000313" key="6">
    <source>
        <dbReference type="EMBL" id="TPG33150.1"/>
    </source>
</evidence>
<dbReference type="GO" id="GO:0016787">
    <property type="term" value="F:hydrolase activity"/>
    <property type="evidence" value="ECO:0007669"/>
    <property type="project" value="UniProtKB-KW"/>
</dbReference>
<evidence type="ECO:0000313" key="7">
    <source>
        <dbReference type="Proteomes" id="UP000320095"/>
    </source>
</evidence>
<feature type="domain" description="AAA+ ATPase" evidence="5">
    <location>
        <begin position="41"/>
        <end position="238"/>
    </location>
</feature>
<keyword evidence="1" id="KW-0547">Nucleotide-binding</keyword>
<dbReference type="InterPro" id="IPR027417">
    <property type="entry name" value="P-loop_NTPase"/>
</dbReference>
<protein>
    <submittedName>
        <fullName evidence="6">Methylmalonyl Co-A mutase-associated GTPase MeaB</fullName>
    </submittedName>
</protein>
<dbReference type="Proteomes" id="UP000320095">
    <property type="component" value="Unassembled WGS sequence"/>
</dbReference>
<dbReference type="Pfam" id="PF03308">
    <property type="entry name" value="MeaB"/>
    <property type="match status" value="1"/>
</dbReference>
<dbReference type="SMART" id="SM00382">
    <property type="entry name" value="AAA"/>
    <property type="match status" value="1"/>
</dbReference>
<dbReference type="PANTHER" id="PTHR43087">
    <property type="entry name" value="LYSINE/ARGININE/ORNITHINE TRANSPORT SYSTEM KINASE"/>
    <property type="match status" value="1"/>
</dbReference>
<dbReference type="InterPro" id="IPR052040">
    <property type="entry name" value="GTPase/Isobutyryl-CoA_mutase"/>
</dbReference>
<keyword evidence="7" id="KW-1185">Reference proteome</keyword>
<dbReference type="EMBL" id="RCZG01000006">
    <property type="protein sequence ID" value="TPG33150.1"/>
    <property type="molecule type" value="Genomic_DNA"/>
</dbReference>
<evidence type="ECO:0000256" key="4">
    <source>
        <dbReference type="ARBA" id="ARBA00023186"/>
    </source>
</evidence>
<dbReference type="SUPFAM" id="SSF52540">
    <property type="entry name" value="P-loop containing nucleoside triphosphate hydrolases"/>
    <property type="match status" value="1"/>
</dbReference>
<dbReference type="AlphaFoldDB" id="A0A502E9K5"/>
<evidence type="ECO:0000256" key="3">
    <source>
        <dbReference type="ARBA" id="ARBA00023134"/>
    </source>
</evidence>
<keyword evidence="4" id="KW-0143">Chaperone</keyword>
<dbReference type="InterPro" id="IPR003593">
    <property type="entry name" value="AAA+_ATPase"/>
</dbReference>
<reference evidence="6 7" key="1">
    <citation type="journal article" date="2019" name="Environ. Microbiol.">
        <title>Species interactions and distinct microbial communities in high Arctic permafrost affected cryosols are associated with the CH4 and CO2 gas fluxes.</title>
        <authorList>
            <person name="Altshuler I."/>
            <person name="Hamel J."/>
            <person name="Turney S."/>
            <person name="Magnuson E."/>
            <person name="Levesque R."/>
            <person name="Greer C."/>
            <person name="Whyte L.G."/>
        </authorList>
    </citation>
    <scope>NUCLEOTIDE SEQUENCE [LARGE SCALE GENOMIC DNA]</scope>
    <source>
        <strain evidence="6 7">S5.20</strain>
    </source>
</reference>
<gene>
    <name evidence="6" type="ORF">EAH80_17350</name>
</gene>
<dbReference type="OrthoDB" id="9778292at2"/>
<dbReference type="RefSeq" id="WP_140693358.1">
    <property type="nucleotide sequence ID" value="NZ_RCZG01000006.1"/>
</dbReference>
<organism evidence="6 7">
    <name type="scientific">Mycolicibacterium hodleri</name>
    <dbReference type="NCBI Taxonomy" id="49897"/>
    <lineage>
        <taxon>Bacteria</taxon>
        <taxon>Bacillati</taxon>
        <taxon>Actinomycetota</taxon>
        <taxon>Actinomycetes</taxon>
        <taxon>Mycobacteriales</taxon>
        <taxon>Mycobacteriaceae</taxon>
        <taxon>Mycolicibacterium</taxon>
    </lineage>
</organism>
<keyword evidence="2" id="KW-0378">Hydrolase</keyword>
<evidence type="ECO:0000256" key="1">
    <source>
        <dbReference type="ARBA" id="ARBA00022741"/>
    </source>
</evidence>
<evidence type="ECO:0000259" key="5">
    <source>
        <dbReference type="SMART" id="SM00382"/>
    </source>
</evidence>
<evidence type="ECO:0000256" key="2">
    <source>
        <dbReference type="ARBA" id="ARBA00022801"/>
    </source>
</evidence>